<accession>A0A8X7BST3</accession>
<keyword evidence="2" id="KW-1185">Reference proteome</keyword>
<evidence type="ECO:0000313" key="2">
    <source>
        <dbReference type="Proteomes" id="UP000886998"/>
    </source>
</evidence>
<gene>
    <name evidence="1" type="ORF">TNIN_285321</name>
</gene>
<dbReference type="EMBL" id="BMAV01003110">
    <property type="protein sequence ID" value="GFY42525.1"/>
    <property type="molecule type" value="Genomic_DNA"/>
</dbReference>
<reference evidence="1" key="1">
    <citation type="submission" date="2020-08" db="EMBL/GenBank/DDBJ databases">
        <title>Multicomponent nature underlies the extraordinary mechanical properties of spider dragline silk.</title>
        <authorList>
            <person name="Kono N."/>
            <person name="Nakamura H."/>
            <person name="Mori M."/>
            <person name="Yoshida Y."/>
            <person name="Ohtoshi R."/>
            <person name="Malay A.D."/>
            <person name="Moran D.A.P."/>
            <person name="Tomita M."/>
            <person name="Numata K."/>
            <person name="Arakawa K."/>
        </authorList>
    </citation>
    <scope>NUCLEOTIDE SEQUENCE</scope>
</reference>
<sequence length="190" mass="22281">MFSYRTSYSERTRNFEFTDERVNNYKNVNLVATVEGRIKSDVSILENQKNTDAFSSRIEETRSLKTFSLFTLRSNIFKPLEQSSERSFVAPLVQGSKYVLYNDNGKNFIMDKADFEELIDIFNSKSTFSHRNPNFEFFENRSYNEACHFYPMSTNASKEEDKGANETTVDNHTEDMKENIVYSSQKKNMF</sequence>
<comment type="caution">
    <text evidence="1">The sequence shown here is derived from an EMBL/GenBank/DDBJ whole genome shotgun (WGS) entry which is preliminary data.</text>
</comment>
<organism evidence="1 2">
    <name type="scientific">Trichonephila inaurata madagascariensis</name>
    <dbReference type="NCBI Taxonomy" id="2747483"/>
    <lineage>
        <taxon>Eukaryota</taxon>
        <taxon>Metazoa</taxon>
        <taxon>Ecdysozoa</taxon>
        <taxon>Arthropoda</taxon>
        <taxon>Chelicerata</taxon>
        <taxon>Arachnida</taxon>
        <taxon>Araneae</taxon>
        <taxon>Araneomorphae</taxon>
        <taxon>Entelegynae</taxon>
        <taxon>Araneoidea</taxon>
        <taxon>Nephilidae</taxon>
        <taxon>Trichonephila</taxon>
        <taxon>Trichonephila inaurata</taxon>
    </lineage>
</organism>
<evidence type="ECO:0000313" key="1">
    <source>
        <dbReference type="EMBL" id="GFY42525.1"/>
    </source>
</evidence>
<name>A0A8X7BST3_9ARAC</name>
<dbReference type="Proteomes" id="UP000886998">
    <property type="component" value="Unassembled WGS sequence"/>
</dbReference>
<proteinExistence type="predicted"/>
<protein>
    <submittedName>
        <fullName evidence="1">Uncharacterized protein</fullName>
    </submittedName>
</protein>
<dbReference type="AlphaFoldDB" id="A0A8X7BST3"/>